<dbReference type="InterPro" id="IPR000719">
    <property type="entry name" value="Prot_kinase_dom"/>
</dbReference>
<keyword evidence="5" id="KW-1185">Reference proteome</keyword>
<keyword evidence="4" id="KW-0418">Kinase</keyword>
<dbReference type="PROSITE" id="PS50011">
    <property type="entry name" value="PROTEIN_KINASE_DOM"/>
    <property type="match status" value="1"/>
</dbReference>
<name>A0A397U3Z1_9GLOM</name>
<sequence>MEDKSEKTWGFAIVYSAVFDGKTYALKSLNNNLGLNDKEFKQFRRELKLLYTIDNHPNIVKFYGVSRESTGNFMLILQFANNGNLRDYLRNKQIEGVYKISWVELIQIAGDIANGLKHLHDKHIIHRDLHSKNVLLNDGRALITDFGISKHLNDTTTSSSDKGGVPAYIEPQCYLQDGNVKRDQKSDIYSLGVLLWELTSGVPPFNDFPDRAIIIEISQNKREKTIENTPPHYVNLYTNCWSSDPDLRPKLNEVLIELKKLETVEFITNNINNRQIQQPIFHSYDTDSILSINTC</sequence>
<evidence type="ECO:0000313" key="5">
    <source>
        <dbReference type="Proteomes" id="UP000266673"/>
    </source>
</evidence>
<reference evidence="4 5" key="1">
    <citation type="submission" date="2018-06" db="EMBL/GenBank/DDBJ databases">
        <title>Comparative genomics reveals the genomic features of Rhizophagus irregularis, R. cerebriforme, R. diaphanum and Gigaspora rosea, and their symbiotic lifestyle signature.</title>
        <authorList>
            <person name="Morin E."/>
            <person name="San Clemente H."/>
            <person name="Chen E.C.H."/>
            <person name="De La Providencia I."/>
            <person name="Hainaut M."/>
            <person name="Kuo A."/>
            <person name="Kohler A."/>
            <person name="Murat C."/>
            <person name="Tang N."/>
            <person name="Roy S."/>
            <person name="Loubradou J."/>
            <person name="Henrissat B."/>
            <person name="Grigoriev I.V."/>
            <person name="Corradi N."/>
            <person name="Roux C."/>
            <person name="Martin F.M."/>
        </authorList>
    </citation>
    <scope>NUCLEOTIDE SEQUENCE [LARGE SCALE GENOMIC DNA]</scope>
    <source>
        <strain evidence="4 5">DAOM 194757</strain>
    </source>
</reference>
<dbReference type="PANTHER" id="PTHR44329:SF298">
    <property type="entry name" value="MIXED LINEAGE KINASE DOMAIN-LIKE PROTEIN"/>
    <property type="match status" value="1"/>
</dbReference>
<evidence type="ECO:0000313" key="4">
    <source>
        <dbReference type="EMBL" id="RIB03737.1"/>
    </source>
</evidence>
<gene>
    <name evidence="4" type="ORF">C2G38_2049029</name>
</gene>
<dbReference type="InterPro" id="IPR001245">
    <property type="entry name" value="Ser-Thr/Tyr_kinase_cat_dom"/>
</dbReference>
<evidence type="ECO:0000256" key="2">
    <source>
        <dbReference type="ARBA" id="ARBA00022840"/>
    </source>
</evidence>
<dbReference type="PIRSF" id="PIRSF000654">
    <property type="entry name" value="Integrin-linked_kinase"/>
    <property type="match status" value="1"/>
</dbReference>
<dbReference type="GO" id="GO:0005524">
    <property type="term" value="F:ATP binding"/>
    <property type="evidence" value="ECO:0007669"/>
    <property type="project" value="UniProtKB-KW"/>
</dbReference>
<dbReference type="Pfam" id="PF07714">
    <property type="entry name" value="PK_Tyr_Ser-Thr"/>
    <property type="match status" value="1"/>
</dbReference>
<feature type="domain" description="Protein kinase" evidence="3">
    <location>
        <begin position="1"/>
        <end position="267"/>
    </location>
</feature>
<keyword evidence="2" id="KW-0067">ATP-binding</keyword>
<dbReference type="EMBL" id="QKWP01002332">
    <property type="protein sequence ID" value="RIB03737.1"/>
    <property type="molecule type" value="Genomic_DNA"/>
</dbReference>
<evidence type="ECO:0000256" key="1">
    <source>
        <dbReference type="ARBA" id="ARBA00022741"/>
    </source>
</evidence>
<dbReference type="Proteomes" id="UP000266673">
    <property type="component" value="Unassembled WGS sequence"/>
</dbReference>
<dbReference type="GO" id="GO:0097527">
    <property type="term" value="P:necroptotic signaling pathway"/>
    <property type="evidence" value="ECO:0007669"/>
    <property type="project" value="TreeGrafter"/>
</dbReference>
<dbReference type="SUPFAM" id="SSF56112">
    <property type="entry name" value="Protein kinase-like (PK-like)"/>
    <property type="match status" value="1"/>
</dbReference>
<proteinExistence type="predicted"/>
<dbReference type="AlphaFoldDB" id="A0A397U3Z1"/>
<comment type="caution">
    <text evidence="4">The sequence shown here is derived from an EMBL/GenBank/DDBJ whole genome shotgun (WGS) entry which is preliminary data.</text>
</comment>
<dbReference type="STRING" id="44941.A0A397U3Z1"/>
<dbReference type="PANTHER" id="PTHR44329">
    <property type="entry name" value="SERINE/THREONINE-PROTEIN KINASE TNNI3K-RELATED"/>
    <property type="match status" value="1"/>
</dbReference>
<dbReference type="OrthoDB" id="2449011at2759"/>
<accession>A0A397U3Z1</accession>
<keyword evidence="4" id="KW-0808">Transferase</keyword>
<keyword evidence="1" id="KW-0547">Nucleotide-binding</keyword>
<dbReference type="GO" id="GO:0004672">
    <property type="term" value="F:protein kinase activity"/>
    <property type="evidence" value="ECO:0007669"/>
    <property type="project" value="InterPro"/>
</dbReference>
<evidence type="ECO:0000259" key="3">
    <source>
        <dbReference type="PROSITE" id="PS50011"/>
    </source>
</evidence>
<dbReference type="InterPro" id="IPR051681">
    <property type="entry name" value="Ser/Thr_Kinases-Pseudokinases"/>
</dbReference>
<protein>
    <submittedName>
        <fullName evidence="4">Kinase-like domain-containing protein</fullName>
    </submittedName>
</protein>
<dbReference type="Gene3D" id="1.10.510.10">
    <property type="entry name" value="Transferase(Phosphotransferase) domain 1"/>
    <property type="match status" value="1"/>
</dbReference>
<organism evidence="4 5">
    <name type="scientific">Gigaspora rosea</name>
    <dbReference type="NCBI Taxonomy" id="44941"/>
    <lineage>
        <taxon>Eukaryota</taxon>
        <taxon>Fungi</taxon>
        <taxon>Fungi incertae sedis</taxon>
        <taxon>Mucoromycota</taxon>
        <taxon>Glomeromycotina</taxon>
        <taxon>Glomeromycetes</taxon>
        <taxon>Diversisporales</taxon>
        <taxon>Gigasporaceae</taxon>
        <taxon>Gigaspora</taxon>
    </lineage>
</organism>
<dbReference type="PRINTS" id="PR00109">
    <property type="entry name" value="TYRKINASE"/>
</dbReference>
<dbReference type="InterPro" id="IPR011009">
    <property type="entry name" value="Kinase-like_dom_sf"/>
</dbReference>